<reference evidence="6" key="2">
    <citation type="submission" date="2020-09" db="EMBL/GenBank/DDBJ databases">
        <authorList>
            <person name="Sun Q."/>
            <person name="Zhou Y."/>
        </authorList>
    </citation>
    <scope>NUCLEOTIDE SEQUENCE</scope>
    <source>
        <strain evidence="6">CGMCC 1.7086</strain>
    </source>
</reference>
<dbReference type="AlphaFoldDB" id="A0A917Z0W8"/>
<dbReference type="Pfam" id="PF00990">
    <property type="entry name" value="GGDEF"/>
    <property type="match status" value="1"/>
</dbReference>
<dbReference type="PROSITE" id="PS50887">
    <property type="entry name" value="GGDEF"/>
    <property type="match status" value="1"/>
</dbReference>
<dbReference type="InterPro" id="IPR043128">
    <property type="entry name" value="Rev_trsase/Diguanyl_cyclase"/>
</dbReference>
<dbReference type="SUPFAM" id="SSF55073">
    <property type="entry name" value="Nucleotide cyclase"/>
    <property type="match status" value="1"/>
</dbReference>
<accession>A0A917Z0W8</accession>
<dbReference type="EC" id="2.7.7.65" evidence="2"/>
<feature type="domain" description="GGDEF" evidence="5">
    <location>
        <begin position="384"/>
        <end position="516"/>
    </location>
</feature>
<dbReference type="Pfam" id="PF20975">
    <property type="entry name" value="DGCcoil"/>
    <property type="match status" value="1"/>
</dbReference>
<gene>
    <name evidence="6" type="ORF">GCM10010982_29210</name>
</gene>
<organism evidence="6 7">
    <name type="scientific">Bowmanella pacifica</name>
    <dbReference type="NCBI Taxonomy" id="502051"/>
    <lineage>
        <taxon>Bacteria</taxon>
        <taxon>Pseudomonadati</taxon>
        <taxon>Pseudomonadota</taxon>
        <taxon>Gammaproteobacteria</taxon>
        <taxon>Alteromonadales</taxon>
        <taxon>Alteromonadaceae</taxon>
        <taxon>Bowmanella</taxon>
    </lineage>
</organism>
<evidence type="ECO:0000256" key="3">
    <source>
        <dbReference type="ARBA" id="ARBA00034247"/>
    </source>
</evidence>
<dbReference type="PANTHER" id="PTHR45138:SF9">
    <property type="entry name" value="DIGUANYLATE CYCLASE DGCM-RELATED"/>
    <property type="match status" value="1"/>
</dbReference>
<keyword evidence="7" id="KW-1185">Reference proteome</keyword>
<evidence type="ECO:0000313" key="6">
    <source>
        <dbReference type="EMBL" id="GGO72036.1"/>
    </source>
</evidence>
<evidence type="ECO:0000256" key="2">
    <source>
        <dbReference type="ARBA" id="ARBA00012528"/>
    </source>
</evidence>
<dbReference type="Proteomes" id="UP000606935">
    <property type="component" value="Unassembled WGS sequence"/>
</dbReference>
<proteinExistence type="predicted"/>
<keyword evidence="4" id="KW-0175">Coiled coil</keyword>
<dbReference type="NCBIfam" id="TIGR00254">
    <property type="entry name" value="GGDEF"/>
    <property type="match status" value="1"/>
</dbReference>
<dbReference type="EMBL" id="BMLS01000005">
    <property type="protein sequence ID" value="GGO72036.1"/>
    <property type="molecule type" value="Genomic_DNA"/>
</dbReference>
<dbReference type="InterPro" id="IPR029787">
    <property type="entry name" value="Nucleotide_cyclase"/>
</dbReference>
<dbReference type="InterPro" id="IPR048516">
    <property type="entry name" value="DGCcoil"/>
</dbReference>
<protein>
    <recommendedName>
        <fullName evidence="2">diguanylate cyclase</fullName>
        <ecNumber evidence="2">2.7.7.65</ecNumber>
    </recommendedName>
</protein>
<dbReference type="GO" id="GO:0052621">
    <property type="term" value="F:diguanylate cyclase activity"/>
    <property type="evidence" value="ECO:0007669"/>
    <property type="project" value="UniProtKB-EC"/>
</dbReference>
<dbReference type="RefSeq" id="WP_188696729.1">
    <property type="nucleotide sequence ID" value="NZ_BMLS01000005.1"/>
</dbReference>
<dbReference type="Gene3D" id="3.30.70.270">
    <property type="match status" value="1"/>
</dbReference>
<dbReference type="PANTHER" id="PTHR45138">
    <property type="entry name" value="REGULATORY COMPONENTS OF SENSORY TRANSDUCTION SYSTEM"/>
    <property type="match status" value="1"/>
</dbReference>
<feature type="coiled-coil region" evidence="4">
    <location>
        <begin position="319"/>
        <end position="346"/>
    </location>
</feature>
<evidence type="ECO:0000259" key="5">
    <source>
        <dbReference type="PROSITE" id="PS50887"/>
    </source>
</evidence>
<comment type="cofactor">
    <cofactor evidence="1">
        <name>Mg(2+)</name>
        <dbReference type="ChEBI" id="CHEBI:18420"/>
    </cofactor>
</comment>
<dbReference type="FunFam" id="3.30.70.270:FF:000001">
    <property type="entry name" value="Diguanylate cyclase domain protein"/>
    <property type="match status" value="1"/>
</dbReference>
<evidence type="ECO:0000256" key="1">
    <source>
        <dbReference type="ARBA" id="ARBA00001946"/>
    </source>
</evidence>
<reference evidence="6" key="1">
    <citation type="journal article" date="2014" name="Int. J. Syst. Evol. Microbiol.">
        <title>Complete genome sequence of Corynebacterium casei LMG S-19264T (=DSM 44701T), isolated from a smear-ripened cheese.</title>
        <authorList>
            <consortium name="US DOE Joint Genome Institute (JGI-PGF)"/>
            <person name="Walter F."/>
            <person name="Albersmeier A."/>
            <person name="Kalinowski J."/>
            <person name="Ruckert C."/>
        </authorList>
    </citation>
    <scope>NUCLEOTIDE SEQUENCE</scope>
    <source>
        <strain evidence="6">CGMCC 1.7086</strain>
    </source>
</reference>
<dbReference type="InterPro" id="IPR050469">
    <property type="entry name" value="Diguanylate_Cyclase"/>
</dbReference>
<comment type="caution">
    <text evidence="6">The sequence shown here is derived from an EMBL/GenBank/DDBJ whole genome shotgun (WGS) entry which is preliminary data.</text>
</comment>
<evidence type="ECO:0000256" key="4">
    <source>
        <dbReference type="SAM" id="Coils"/>
    </source>
</evidence>
<sequence length="517" mass="59442">MDNESQSNTLRADMSPHNQQKMLRNLKHQIDTLSQFIVRLSKFYDGFNPLLDKELHALRSYLLGKMNFAMAEVSISKLTGLLIENADYSKQQNAKIHGLLESATTQLQRNAALPKALRDETQQFLQTLQQSHASIYSSFPYFEQALSLYQRALQNSSAPATEPTLNDAEENFHQQLVWELRDLVIQLSSASKEKELQEIRQRLEQGLTHNQLLECCLLLVRALSKEVLKDRKQAERFIASLHNTLGNVSQAVGRSLKDSQSAYQLKVQHNQQLRQQLQGIELAVDDAQDIALLKQQASEYLSKMASTLDSRERADKDEQLALMNLLREMKDQLSALEKEASEYKQKLLQQKYHSHHDPLTQIPNRYAYNDRVELEYRRWRRYGTDLSMALVDVDYFKSINDRYGHAGGDKTLQVIAQNISKCLRTTDFLARWGGEEFVILFPQTAVSELDNVLEKIRLQIEKIPFKFKEQAVTITVSIGAAGFNREDDVETVFERADRALYEAKNQGRNRYVINKGS</sequence>
<name>A0A917Z0W8_9ALTE</name>
<dbReference type="CDD" id="cd01949">
    <property type="entry name" value="GGDEF"/>
    <property type="match status" value="1"/>
</dbReference>
<evidence type="ECO:0000313" key="7">
    <source>
        <dbReference type="Proteomes" id="UP000606935"/>
    </source>
</evidence>
<dbReference type="InterPro" id="IPR000160">
    <property type="entry name" value="GGDEF_dom"/>
</dbReference>
<dbReference type="SMART" id="SM00267">
    <property type="entry name" value="GGDEF"/>
    <property type="match status" value="1"/>
</dbReference>
<comment type="catalytic activity">
    <reaction evidence="3">
        <text>2 GTP = 3',3'-c-di-GMP + 2 diphosphate</text>
        <dbReference type="Rhea" id="RHEA:24898"/>
        <dbReference type="ChEBI" id="CHEBI:33019"/>
        <dbReference type="ChEBI" id="CHEBI:37565"/>
        <dbReference type="ChEBI" id="CHEBI:58805"/>
        <dbReference type="EC" id="2.7.7.65"/>
    </reaction>
</comment>